<evidence type="ECO:0008006" key="5">
    <source>
        <dbReference type="Google" id="ProtNLM"/>
    </source>
</evidence>
<dbReference type="Pfam" id="PF05291">
    <property type="entry name" value="Bystin"/>
    <property type="match status" value="1"/>
</dbReference>
<dbReference type="PANTHER" id="PTHR12821">
    <property type="entry name" value="BYSTIN"/>
    <property type="match status" value="1"/>
</dbReference>
<keyword evidence="4" id="KW-1185">Reference proteome</keyword>
<feature type="region of interest" description="Disordered" evidence="2">
    <location>
        <begin position="448"/>
        <end position="471"/>
    </location>
</feature>
<dbReference type="GO" id="GO:0006364">
    <property type="term" value="P:rRNA processing"/>
    <property type="evidence" value="ECO:0007669"/>
    <property type="project" value="TreeGrafter"/>
</dbReference>
<proteinExistence type="inferred from homology"/>
<dbReference type="EMBL" id="JASNWA010000008">
    <property type="protein sequence ID" value="KAK3171766.1"/>
    <property type="molecule type" value="Genomic_DNA"/>
</dbReference>
<dbReference type="GO" id="GO:0030515">
    <property type="term" value="F:snoRNA binding"/>
    <property type="evidence" value="ECO:0007669"/>
    <property type="project" value="TreeGrafter"/>
</dbReference>
<evidence type="ECO:0000313" key="3">
    <source>
        <dbReference type="EMBL" id="KAK3171766.1"/>
    </source>
</evidence>
<dbReference type="GO" id="GO:0005730">
    <property type="term" value="C:nucleolus"/>
    <property type="evidence" value="ECO:0007669"/>
    <property type="project" value="TreeGrafter"/>
</dbReference>
<comment type="similarity">
    <text evidence="1">Belongs to the bystin family.</text>
</comment>
<comment type="caution">
    <text evidence="3">The sequence shown here is derived from an EMBL/GenBank/DDBJ whole genome shotgun (WGS) entry which is preliminary data.</text>
</comment>
<dbReference type="InterPro" id="IPR007955">
    <property type="entry name" value="Bystin"/>
</dbReference>
<feature type="compositionally biased region" description="Acidic residues" evidence="2">
    <location>
        <begin position="88"/>
        <end position="105"/>
    </location>
</feature>
<evidence type="ECO:0000256" key="2">
    <source>
        <dbReference type="SAM" id="MobiDB-lite"/>
    </source>
</evidence>
<dbReference type="GO" id="GO:0030688">
    <property type="term" value="C:preribosome, small subunit precursor"/>
    <property type="evidence" value="ECO:0007669"/>
    <property type="project" value="TreeGrafter"/>
</dbReference>
<organism evidence="3 4">
    <name type="scientific">Lepraria neglecta</name>
    <dbReference type="NCBI Taxonomy" id="209136"/>
    <lineage>
        <taxon>Eukaryota</taxon>
        <taxon>Fungi</taxon>
        <taxon>Dikarya</taxon>
        <taxon>Ascomycota</taxon>
        <taxon>Pezizomycotina</taxon>
        <taxon>Lecanoromycetes</taxon>
        <taxon>OSLEUM clade</taxon>
        <taxon>Lecanoromycetidae</taxon>
        <taxon>Lecanorales</taxon>
        <taxon>Lecanorineae</taxon>
        <taxon>Stereocaulaceae</taxon>
        <taxon>Lepraria</taxon>
    </lineage>
</organism>
<feature type="region of interest" description="Disordered" evidence="2">
    <location>
        <begin position="1"/>
        <end position="105"/>
    </location>
</feature>
<feature type="compositionally biased region" description="Acidic residues" evidence="2">
    <location>
        <begin position="462"/>
        <end position="471"/>
    </location>
</feature>
<feature type="compositionally biased region" description="Basic and acidic residues" evidence="2">
    <location>
        <begin position="448"/>
        <end position="461"/>
    </location>
</feature>
<sequence>MAPSSRSKSQRRHVPLEQDLTSTGSLRTRSKKRKPRPEDEDGGYVDSRSSRKILKIGQDLVDEDQQESTASEPNPAFTFESRFGAESGSEEEDERHDDEEAWGDEEHDVVEEVEIDSNDLNLFNKFIPSTTADPMLQSTANDEAEGQGTNLADLILEKIAAHEAGQAGELVIQGGGMPEDAVELPAKVVEVYSKSGKLPKPFKIIPSLPQWEDLLAITRPESWTPNACYEATRIFVSSKPYITQTFLRTVLLDRVREDIHETKKLNIHLFNALKKALYKPSAWFKGLLFPLVDGQCTLREAHIISSVLVRVSIPVLHSAAALLRLTEIAAEQTSSMSSEGAGATNIFIRVLLEKKYALPYKVIDGLVFHFLRFRATAPINGVNGELDASNLSARDVKLPVIWHQCLLAFAQRYRNDITEDQREALLDLLLVRGHKDIGPEVRRELLEGRGRGVPVEEPRDMEGDDTMFDAT</sequence>
<name>A0AAD9Z5H3_9LECA</name>
<evidence type="ECO:0000256" key="1">
    <source>
        <dbReference type="ARBA" id="ARBA00007114"/>
    </source>
</evidence>
<protein>
    <recommendedName>
        <fullName evidence="5">Bystin</fullName>
    </recommendedName>
</protein>
<dbReference type="AlphaFoldDB" id="A0AAD9Z5H3"/>
<dbReference type="PANTHER" id="PTHR12821:SF0">
    <property type="entry name" value="BYSTIN"/>
    <property type="match status" value="1"/>
</dbReference>
<evidence type="ECO:0000313" key="4">
    <source>
        <dbReference type="Proteomes" id="UP001276659"/>
    </source>
</evidence>
<accession>A0AAD9Z5H3</accession>
<reference evidence="3" key="1">
    <citation type="submission" date="2022-11" db="EMBL/GenBank/DDBJ databases">
        <title>Chromosomal genome sequence assembly and mating type (MAT) locus characterization of the leprose asexual lichenized fungus Lepraria neglecta (Nyl.) Erichsen.</title>
        <authorList>
            <person name="Allen J.L."/>
            <person name="Pfeffer B."/>
        </authorList>
    </citation>
    <scope>NUCLEOTIDE SEQUENCE</scope>
    <source>
        <strain evidence="3">Allen 5258</strain>
    </source>
</reference>
<dbReference type="Proteomes" id="UP001276659">
    <property type="component" value="Unassembled WGS sequence"/>
</dbReference>
<gene>
    <name evidence="3" type="ORF">OEA41_003850</name>
</gene>
<dbReference type="GO" id="GO:0005737">
    <property type="term" value="C:cytoplasm"/>
    <property type="evidence" value="ECO:0007669"/>
    <property type="project" value="TreeGrafter"/>
</dbReference>